<accession>A0A2V3WDD7</accession>
<keyword evidence="12" id="KW-0282">Flagellum</keyword>
<gene>
    <name evidence="12" type="ORF">DES38_102104</name>
</gene>
<evidence type="ECO:0000256" key="3">
    <source>
        <dbReference type="ARBA" id="ARBA00008281"/>
    </source>
</evidence>
<dbReference type="InterPro" id="IPR005503">
    <property type="entry name" value="FliL"/>
</dbReference>
<dbReference type="GO" id="GO:0009425">
    <property type="term" value="C:bacterial-type flagellum basal body"/>
    <property type="evidence" value="ECO:0007669"/>
    <property type="project" value="InterPro"/>
</dbReference>
<evidence type="ECO:0000256" key="9">
    <source>
        <dbReference type="ARBA" id="ARBA00023136"/>
    </source>
</evidence>
<dbReference type="GO" id="GO:0006935">
    <property type="term" value="P:chemotaxis"/>
    <property type="evidence" value="ECO:0007669"/>
    <property type="project" value="UniProtKB-KW"/>
</dbReference>
<dbReference type="OrthoDB" id="2381796at2"/>
<comment type="caution">
    <text evidence="12">The sequence shown here is derived from an EMBL/GenBank/DDBJ whole genome shotgun (WGS) entry which is preliminary data.</text>
</comment>
<evidence type="ECO:0000256" key="2">
    <source>
        <dbReference type="ARBA" id="ARBA00004162"/>
    </source>
</evidence>
<evidence type="ECO:0000313" key="12">
    <source>
        <dbReference type="EMBL" id="PXW92523.1"/>
    </source>
</evidence>
<evidence type="ECO:0000256" key="11">
    <source>
        <dbReference type="SAM" id="Coils"/>
    </source>
</evidence>
<comment type="function">
    <text evidence="1 10">Controls the rotational direction of flagella during chemotaxis.</text>
</comment>
<dbReference type="Proteomes" id="UP000247922">
    <property type="component" value="Unassembled WGS sequence"/>
</dbReference>
<comment type="similarity">
    <text evidence="3 10">Belongs to the FliL family.</text>
</comment>
<organism evidence="12 13">
    <name type="scientific">Streptohalobacillus salinus</name>
    <dbReference type="NCBI Taxonomy" id="621096"/>
    <lineage>
        <taxon>Bacteria</taxon>
        <taxon>Bacillati</taxon>
        <taxon>Bacillota</taxon>
        <taxon>Bacilli</taxon>
        <taxon>Bacillales</taxon>
        <taxon>Bacillaceae</taxon>
        <taxon>Streptohalobacillus</taxon>
    </lineage>
</organism>
<evidence type="ECO:0000256" key="6">
    <source>
        <dbReference type="ARBA" id="ARBA00022692"/>
    </source>
</evidence>
<dbReference type="RefSeq" id="WP_110250404.1">
    <property type="nucleotide sequence ID" value="NZ_QJJR01000002.1"/>
</dbReference>
<feature type="transmembrane region" description="Helical" evidence="10">
    <location>
        <begin position="9"/>
        <end position="29"/>
    </location>
</feature>
<dbReference type="Pfam" id="PF03748">
    <property type="entry name" value="FliL"/>
    <property type="match status" value="1"/>
</dbReference>
<evidence type="ECO:0000256" key="10">
    <source>
        <dbReference type="RuleBase" id="RU364125"/>
    </source>
</evidence>
<reference evidence="12 13" key="1">
    <citation type="submission" date="2018-05" db="EMBL/GenBank/DDBJ databases">
        <title>Genomic Encyclopedia of Type Strains, Phase IV (KMG-IV): sequencing the most valuable type-strain genomes for metagenomic binning, comparative biology and taxonomic classification.</title>
        <authorList>
            <person name="Goeker M."/>
        </authorList>
    </citation>
    <scope>NUCLEOTIDE SEQUENCE [LARGE SCALE GENOMIC DNA]</scope>
    <source>
        <strain evidence="12 13">DSM 22440</strain>
    </source>
</reference>
<keyword evidence="4 10" id="KW-1003">Cell membrane</keyword>
<evidence type="ECO:0000313" key="13">
    <source>
        <dbReference type="Proteomes" id="UP000247922"/>
    </source>
</evidence>
<proteinExistence type="inferred from homology"/>
<keyword evidence="13" id="KW-1185">Reference proteome</keyword>
<dbReference type="AlphaFoldDB" id="A0A2V3WDD7"/>
<feature type="coiled-coil region" evidence="11">
    <location>
        <begin position="93"/>
        <end position="120"/>
    </location>
</feature>
<keyword evidence="11" id="KW-0175">Coiled coil</keyword>
<keyword evidence="12" id="KW-0966">Cell projection</keyword>
<evidence type="ECO:0000256" key="5">
    <source>
        <dbReference type="ARBA" id="ARBA00022500"/>
    </source>
</evidence>
<keyword evidence="8 10" id="KW-1133">Transmembrane helix</keyword>
<dbReference type="GO" id="GO:0005886">
    <property type="term" value="C:plasma membrane"/>
    <property type="evidence" value="ECO:0007669"/>
    <property type="project" value="UniProtKB-SubCell"/>
</dbReference>
<evidence type="ECO:0000256" key="4">
    <source>
        <dbReference type="ARBA" id="ARBA00022475"/>
    </source>
</evidence>
<dbReference type="EMBL" id="QJJR01000002">
    <property type="protein sequence ID" value="PXW92523.1"/>
    <property type="molecule type" value="Genomic_DNA"/>
</dbReference>
<keyword evidence="6 10" id="KW-0812">Transmembrane</keyword>
<evidence type="ECO:0000256" key="7">
    <source>
        <dbReference type="ARBA" id="ARBA00022779"/>
    </source>
</evidence>
<protein>
    <recommendedName>
        <fullName evidence="10">Flagellar protein FliL</fullName>
    </recommendedName>
</protein>
<keyword evidence="5 10" id="KW-0145">Chemotaxis</keyword>
<name>A0A2V3WDD7_9BACI</name>
<dbReference type="GO" id="GO:0071973">
    <property type="term" value="P:bacterial-type flagellum-dependent cell motility"/>
    <property type="evidence" value="ECO:0007669"/>
    <property type="project" value="InterPro"/>
</dbReference>
<keyword evidence="12" id="KW-0969">Cilium</keyword>
<keyword evidence="7 10" id="KW-0283">Flagellar rotation</keyword>
<comment type="subcellular location">
    <subcellularLocation>
        <location evidence="2">Cell membrane</location>
        <topology evidence="2">Single-pass membrane protein</topology>
    </subcellularLocation>
</comment>
<evidence type="ECO:0000256" key="8">
    <source>
        <dbReference type="ARBA" id="ARBA00022989"/>
    </source>
</evidence>
<keyword evidence="9 10" id="KW-0472">Membrane</keyword>
<sequence>MAGKVFKSIIIGLVIVSIIGMAAIIYILYNQADDDQPPTLDEQIEYSYMTEAYSIDLSDRRYAQIQFNIITDSEEARVEIEKRMFQFRNILIKQSVEMDSETLQNNLSDFENTLKEEMNKLMEEGEITDIYIVSKIVQ</sequence>
<evidence type="ECO:0000256" key="1">
    <source>
        <dbReference type="ARBA" id="ARBA00002254"/>
    </source>
</evidence>